<dbReference type="Gene3D" id="3.30.420.10">
    <property type="entry name" value="Ribonuclease H-like superfamily/Ribonuclease H"/>
    <property type="match status" value="1"/>
</dbReference>
<evidence type="ECO:0000313" key="3">
    <source>
        <dbReference type="Proteomes" id="UP001470230"/>
    </source>
</evidence>
<evidence type="ECO:0000313" key="2">
    <source>
        <dbReference type="EMBL" id="KAK8900430.1"/>
    </source>
</evidence>
<dbReference type="Proteomes" id="UP001470230">
    <property type="component" value="Unassembled WGS sequence"/>
</dbReference>
<sequence>MNFPIRSTPARLCNINNVCSINCIIQVLFNDADCWQMINQLNDNDILKQLAVRYSTITNGNRSINMEDLYETFQPVIDTKNEEKLMHPDENIRGIQIDPMHLFQNILSRYNFLNEYFKNSEEETNFSQIISISDDSVDVQVGLDCRIYQNLNEFPYAPKCLCINVIRVLPNALVSSRNNANTNALYISKKPITPNRYIHYAPFGSDIDEYYKLYSIIIHRNNEINRGHFEVLLFINDKFYHCNDNHVTPYLKNEISDSTLEKKNYIFFYQKLERKPEDFENQTQISPPRKRKFAEIENSFSSNESISQNSSIINSFPNRNGNELFPVTDLNTKTIPLFIPYDIQADGNSIPEEIHIDDESLNMFKLVEKTQNNAIKYDIHKNFKYLNGFLDIAPGESPANEYSTSKPIYLYTQKILEVFTEILCNLIYKSDSTSNGEINANLTANQLNIDFESHLNLQVKEVGEQLYNLFKDYENRNLKIVKEKIEGEIVEIIKDMIVYHFDEEDKIIPEHKKNNSYKLSDIDFPDENYDWQSRIDEYGIERILDEMKKKNYKNENEKLTATRDKVREKLWNDFLAKKSEIKSKRKFTIDWVKSRTAAVNEGAKYISEKRAYQILNDYIKNKDKQVSKKQVGAPSKFNDEARLCLLATVMDFPSLTDEQRTDYLNHFGPCKYNNVSTRLVNKELLELNITIKKPCFSEPQRNSIGFRIARYIWAKIMLNITEQRNALFVFIDEAGVQRSQPNSSRGYVSVRPLSEGTTKSSNIASILTAVIPGYGSISRWYKGPVTNKEYAIFLREISYILKTKICNASTQIIIIQDNASIHKTKEVREMALKCNFNSFFIVPYSPHLNEVAENYFSQLKHACIFDREFSCRSENADGINGNTKFQFLDEEEIMYRWNQLTKQKYSGISALSIFQGWISILNDCVNGKPLTGQKFTRSEVPNLHLNNIQCYRKNIFHHQ</sequence>
<dbReference type="InterPro" id="IPR012337">
    <property type="entry name" value="RNaseH-like_sf"/>
</dbReference>
<dbReference type="CDD" id="cd02257">
    <property type="entry name" value="Peptidase_C19"/>
    <property type="match status" value="1"/>
</dbReference>
<name>A0ABR2LAQ3_9EUKA</name>
<dbReference type="InterPro" id="IPR038717">
    <property type="entry name" value="Tc1-like_DDE_dom"/>
</dbReference>
<dbReference type="Gene3D" id="3.90.70.10">
    <property type="entry name" value="Cysteine proteinases"/>
    <property type="match status" value="1"/>
</dbReference>
<dbReference type="SUPFAM" id="SSF54001">
    <property type="entry name" value="Cysteine proteinases"/>
    <property type="match status" value="1"/>
</dbReference>
<dbReference type="PROSITE" id="PS50235">
    <property type="entry name" value="USP_3"/>
    <property type="match status" value="1"/>
</dbReference>
<comment type="caution">
    <text evidence="2">The sequence shown here is derived from an EMBL/GenBank/DDBJ whole genome shotgun (WGS) entry which is preliminary data.</text>
</comment>
<dbReference type="InterPro" id="IPR038765">
    <property type="entry name" value="Papain-like_cys_pep_sf"/>
</dbReference>
<dbReference type="InterPro" id="IPR001394">
    <property type="entry name" value="Peptidase_C19_UCH"/>
</dbReference>
<accession>A0ABR2LAQ3</accession>
<dbReference type="InterPro" id="IPR036397">
    <property type="entry name" value="RNaseH_sf"/>
</dbReference>
<dbReference type="SUPFAM" id="SSF53098">
    <property type="entry name" value="Ribonuclease H-like"/>
    <property type="match status" value="1"/>
</dbReference>
<dbReference type="EMBL" id="JAPFFF010000001">
    <property type="protein sequence ID" value="KAK8900430.1"/>
    <property type="molecule type" value="Genomic_DNA"/>
</dbReference>
<evidence type="ECO:0000259" key="1">
    <source>
        <dbReference type="PROSITE" id="PS50235"/>
    </source>
</evidence>
<reference evidence="2 3" key="1">
    <citation type="submission" date="2024-04" db="EMBL/GenBank/DDBJ databases">
        <title>Tritrichomonas musculus Genome.</title>
        <authorList>
            <person name="Alves-Ferreira E."/>
            <person name="Grigg M."/>
            <person name="Lorenzi H."/>
            <person name="Galac M."/>
        </authorList>
    </citation>
    <scope>NUCLEOTIDE SEQUENCE [LARGE SCALE GENOMIC DNA]</scope>
    <source>
        <strain evidence="2 3">EAF2021</strain>
    </source>
</reference>
<feature type="domain" description="USP" evidence="1">
    <location>
        <begin position="10"/>
        <end position="272"/>
    </location>
</feature>
<dbReference type="Pfam" id="PF13358">
    <property type="entry name" value="DDE_3"/>
    <property type="match status" value="1"/>
</dbReference>
<organism evidence="2 3">
    <name type="scientific">Tritrichomonas musculus</name>
    <dbReference type="NCBI Taxonomy" id="1915356"/>
    <lineage>
        <taxon>Eukaryota</taxon>
        <taxon>Metamonada</taxon>
        <taxon>Parabasalia</taxon>
        <taxon>Tritrichomonadida</taxon>
        <taxon>Tritrichomonadidae</taxon>
        <taxon>Tritrichomonas</taxon>
    </lineage>
</organism>
<dbReference type="InterPro" id="IPR028889">
    <property type="entry name" value="USP"/>
</dbReference>
<dbReference type="Pfam" id="PF00443">
    <property type="entry name" value="UCH"/>
    <property type="match status" value="1"/>
</dbReference>
<proteinExistence type="predicted"/>
<protein>
    <recommendedName>
        <fullName evidence="1">USP domain-containing protein</fullName>
    </recommendedName>
</protein>
<keyword evidence="3" id="KW-1185">Reference proteome</keyword>
<gene>
    <name evidence="2" type="ORF">M9Y10_002757</name>
</gene>